<dbReference type="InParanoid" id="A0A0N8NZX3"/>
<dbReference type="EMBL" id="CH902629">
    <property type="protein sequence ID" value="KPU75524.1"/>
    <property type="molecule type" value="Genomic_DNA"/>
</dbReference>
<dbReference type="InterPro" id="IPR051333">
    <property type="entry name" value="CLIP_Serine_Protease"/>
</dbReference>
<proteinExistence type="predicted"/>
<sequence length="63" mass="6696">MSICSGDSGGPLILYNSSSGQWQQIGINSFVAEDQCTAGYPSGYVRLTSFLQYIGETTGLVIN</sequence>
<dbReference type="PANTHER" id="PTHR24260:SF145">
    <property type="entry name" value="FI17609P1-RELATED"/>
    <property type="match status" value="1"/>
</dbReference>
<dbReference type="InterPro" id="IPR043504">
    <property type="entry name" value="Peptidase_S1_PA_chymotrypsin"/>
</dbReference>
<evidence type="ECO:0000313" key="3">
    <source>
        <dbReference type="Proteomes" id="UP000007801"/>
    </source>
</evidence>
<dbReference type="SUPFAM" id="SSF50494">
    <property type="entry name" value="Trypsin-like serine proteases"/>
    <property type="match status" value="1"/>
</dbReference>
<name>A0A0N8NZX3_DROAN</name>
<accession>A0A0N8NZX3</accession>
<evidence type="ECO:0000313" key="2">
    <source>
        <dbReference type="EMBL" id="KPU75524.1"/>
    </source>
</evidence>
<evidence type="ECO:0000259" key="1">
    <source>
        <dbReference type="Pfam" id="PF00089"/>
    </source>
</evidence>
<keyword evidence="3" id="KW-1185">Reference proteome</keyword>
<dbReference type="Pfam" id="PF00089">
    <property type="entry name" value="Trypsin"/>
    <property type="match status" value="1"/>
</dbReference>
<dbReference type="GO" id="GO:0006508">
    <property type="term" value="P:proteolysis"/>
    <property type="evidence" value="ECO:0007669"/>
    <property type="project" value="InterPro"/>
</dbReference>
<dbReference type="SMR" id="A0A0N8NZX3"/>
<dbReference type="InterPro" id="IPR009003">
    <property type="entry name" value="Peptidase_S1_PA"/>
</dbReference>
<gene>
    <name evidence="2" type="primary">Dana\GF26618</name>
    <name evidence="2" type="ORF">GF26618</name>
</gene>
<dbReference type="Proteomes" id="UP000007801">
    <property type="component" value="Unassembled WGS sequence"/>
</dbReference>
<dbReference type="OrthoDB" id="5597713at2759"/>
<dbReference type="AlphaFoldDB" id="A0A0N8NZX3"/>
<dbReference type="PANTHER" id="PTHR24260">
    <property type="match status" value="1"/>
</dbReference>
<protein>
    <recommendedName>
        <fullName evidence="1">Peptidase S1 domain-containing protein</fullName>
    </recommendedName>
</protein>
<organism evidence="2 3">
    <name type="scientific">Drosophila ananassae</name>
    <name type="common">Fruit fly</name>
    <dbReference type="NCBI Taxonomy" id="7217"/>
    <lineage>
        <taxon>Eukaryota</taxon>
        <taxon>Metazoa</taxon>
        <taxon>Ecdysozoa</taxon>
        <taxon>Arthropoda</taxon>
        <taxon>Hexapoda</taxon>
        <taxon>Insecta</taxon>
        <taxon>Pterygota</taxon>
        <taxon>Neoptera</taxon>
        <taxon>Endopterygota</taxon>
        <taxon>Diptera</taxon>
        <taxon>Brachycera</taxon>
        <taxon>Muscomorpha</taxon>
        <taxon>Ephydroidea</taxon>
        <taxon>Drosophilidae</taxon>
        <taxon>Drosophila</taxon>
        <taxon>Sophophora</taxon>
    </lineage>
</organism>
<feature type="domain" description="Peptidase S1" evidence="1">
    <location>
        <begin position="2"/>
        <end position="54"/>
    </location>
</feature>
<reference evidence="2 3" key="1">
    <citation type="journal article" date="2007" name="Nature">
        <title>Evolution of genes and genomes on the Drosophila phylogeny.</title>
        <authorList>
            <consortium name="Drosophila 12 Genomes Consortium"/>
            <person name="Clark A.G."/>
            <person name="Eisen M.B."/>
            <person name="Smith D.R."/>
            <person name="Bergman C.M."/>
            <person name="Oliver B."/>
            <person name="Markow T.A."/>
            <person name="Kaufman T.C."/>
            <person name="Kellis M."/>
            <person name="Gelbart W."/>
            <person name="Iyer V.N."/>
            <person name="Pollard D.A."/>
            <person name="Sackton T.B."/>
            <person name="Larracuente A.M."/>
            <person name="Singh N.D."/>
            <person name="Abad J.P."/>
            <person name="Abt D.N."/>
            <person name="Adryan B."/>
            <person name="Aguade M."/>
            <person name="Akashi H."/>
            <person name="Anderson W.W."/>
            <person name="Aquadro C.F."/>
            <person name="Ardell D.H."/>
            <person name="Arguello R."/>
            <person name="Artieri C.G."/>
            <person name="Barbash D.A."/>
            <person name="Barker D."/>
            <person name="Barsanti P."/>
            <person name="Batterham P."/>
            <person name="Batzoglou S."/>
            <person name="Begun D."/>
            <person name="Bhutkar A."/>
            <person name="Blanco E."/>
            <person name="Bosak S.A."/>
            <person name="Bradley R.K."/>
            <person name="Brand A.D."/>
            <person name="Brent M.R."/>
            <person name="Brooks A.N."/>
            <person name="Brown R.H."/>
            <person name="Butlin R.K."/>
            <person name="Caggese C."/>
            <person name="Calvi B.R."/>
            <person name="Bernardo de Carvalho A."/>
            <person name="Caspi A."/>
            <person name="Castrezana S."/>
            <person name="Celniker S.E."/>
            <person name="Chang J.L."/>
            <person name="Chapple C."/>
            <person name="Chatterji S."/>
            <person name="Chinwalla A."/>
            <person name="Civetta A."/>
            <person name="Clifton S.W."/>
            <person name="Comeron J.M."/>
            <person name="Costello J.C."/>
            <person name="Coyne J.A."/>
            <person name="Daub J."/>
            <person name="David R.G."/>
            <person name="Delcher A.L."/>
            <person name="Delehaunty K."/>
            <person name="Do C.B."/>
            <person name="Ebling H."/>
            <person name="Edwards K."/>
            <person name="Eickbush T."/>
            <person name="Evans J.D."/>
            <person name="Filipski A."/>
            <person name="Findeiss S."/>
            <person name="Freyhult E."/>
            <person name="Fulton L."/>
            <person name="Fulton R."/>
            <person name="Garcia A.C."/>
            <person name="Gardiner A."/>
            <person name="Garfield D.A."/>
            <person name="Garvin B.E."/>
            <person name="Gibson G."/>
            <person name="Gilbert D."/>
            <person name="Gnerre S."/>
            <person name="Godfrey J."/>
            <person name="Good R."/>
            <person name="Gotea V."/>
            <person name="Gravely B."/>
            <person name="Greenberg A.J."/>
            <person name="Griffiths-Jones S."/>
            <person name="Gross S."/>
            <person name="Guigo R."/>
            <person name="Gustafson E.A."/>
            <person name="Haerty W."/>
            <person name="Hahn M.W."/>
            <person name="Halligan D.L."/>
            <person name="Halpern A.L."/>
            <person name="Halter G.M."/>
            <person name="Han M.V."/>
            <person name="Heger A."/>
            <person name="Hillier L."/>
            <person name="Hinrichs A.S."/>
            <person name="Holmes I."/>
            <person name="Hoskins R.A."/>
            <person name="Hubisz M.J."/>
            <person name="Hultmark D."/>
            <person name="Huntley M.A."/>
            <person name="Jaffe D.B."/>
            <person name="Jagadeeshan S."/>
            <person name="Jeck W.R."/>
            <person name="Johnson J."/>
            <person name="Jones C.D."/>
            <person name="Jordan W.C."/>
            <person name="Karpen G.H."/>
            <person name="Kataoka E."/>
            <person name="Keightley P.D."/>
            <person name="Kheradpour P."/>
            <person name="Kirkness E.F."/>
            <person name="Koerich L.B."/>
            <person name="Kristiansen K."/>
            <person name="Kudrna D."/>
            <person name="Kulathinal R.J."/>
            <person name="Kumar S."/>
            <person name="Kwok R."/>
            <person name="Lander E."/>
            <person name="Langley C.H."/>
            <person name="Lapoint R."/>
            <person name="Lazzaro B.P."/>
            <person name="Lee S.J."/>
            <person name="Levesque L."/>
            <person name="Li R."/>
            <person name="Lin C.F."/>
            <person name="Lin M.F."/>
            <person name="Lindblad-Toh K."/>
            <person name="Llopart A."/>
            <person name="Long M."/>
            <person name="Low L."/>
            <person name="Lozovsky E."/>
            <person name="Lu J."/>
            <person name="Luo M."/>
            <person name="Machado C.A."/>
            <person name="Makalowski W."/>
            <person name="Marzo M."/>
            <person name="Matsuda M."/>
            <person name="Matzkin L."/>
            <person name="McAllister B."/>
            <person name="McBride C.S."/>
            <person name="McKernan B."/>
            <person name="McKernan K."/>
            <person name="Mendez-Lago M."/>
            <person name="Minx P."/>
            <person name="Mollenhauer M.U."/>
            <person name="Montooth K."/>
            <person name="Mount S.M."/>
            <person name="Mu X."/>
            <person name="Myers E."/>
            <person name="Negre B."/>
            <person name="Newfeld S."/>
            <person name="Nielsen R."/>
            <person name="Noor M.A."/>
            <person name="O'Grady P."/>
            <person name="Pachter L."/>
            <person name="Papaceit M."/>
            <person name="Parisi M.J."/>
            <person name="Parisi M."/>
            <person name="Parts L."/>
            <person name="Pedersen J.S."/>
            <person name="Pesole G."/>
            <person name="Phillippy A.M."/>
            <person name="Ponting C.P."/>
            <person name="Pop M."/>
            <person name="Porcelli D."/>
            <person name="Powell J.R."/>
            <person name="Prohaska S."/>
            <person name="Pruitt K."/>
            <person name="Puig M."/>
            <person name="Quesneville H."/>
            <person name="Ram K.R."/>
            <person name="Rand D."/>
            <person name="Rasmussen M.D."/>
            <person name="Reed L.K."/>
            <person name="Reenan R."/>
            <person name="Reily A."/>
            <person name="Remington K.A."/>
            <person name="Rieger T.T."/>
            <person name="Ritchie M.G."/>
            <person name="Robin C."/>
            <person name="Rogers Y.H."/>
            <person name="Rohde C."/>
            <person name="Rozas J."/>
            <person name="Rubenfield M.J."/>
            <person name="Ruiz A."/>
            <person name="Russo S."/>
            <person name="Salzberg S.L."/>
            <person name="Sanchez-Gracia A."/>
            <person name="Saranga D.J."/>
            <person name="Sato H."/>
            <person name="Schaeffer S.W."/>
            <person name="Schatz M.C."/>
            <person name="Schlenke T."/>
            <person name="Schwartz R."/>
            <person name="Segarra C."/>
            <person name="Singh R.S."/>
            <person name="Sirot L."/>
            <person name="Sirota M."/>
            <person name="Sisneros N.B."/>
            <person name="Smith C.D."/>
            <person name="Smith T.F."/>
            <person name="Spieth J."/>
            <person name="Stage D.E."/>
            <person name="Stark A."/>
            <person name="Stephan W."/>
            <person name="Strausberg R.L."/>
            <person name="Strempel S."/>
            <person name="Sturgill D."/>
            <person name="Sutton G."/>
            <person name="Sutton G.G."/>
            <person name="Tao W."/>
            <person name="Teichmann S."/>
            <person name="Tobari Y.N."/>
            <person name="Tomimura Y."/>
            <person name="Tsolas J.M."/>
            <person name="Valente V.L."/>
            <person name="Venter E."/>
            <person name="Venter J.C."/>
            <person name="Vicario S."/>
            <person name="Vieira F.G."/>
            <person name="Vilella A.J."/>
            <person name="Villasante A."/>
            <person name="Walenz B."/>
            <person name="Wang J."/>
            <person name="Wasserman M."/>
            <person name="Watts T."/>
            <person name="Wilson D."/>
            <person name="Wilson R.K."/>
            <person name="Wing R.A."/>
            <person name="Wolfner M.F."/>
            <person name="Wong A."/>
            <person name="Wong G.K."/>
            <person name="Wu C.I."/>
            <person name="Wu G."/>
            <person name="Yamamoto D."/>
            <person name="Yang H.P."/>
            <person name="Yang S.P."/>
            <person name="Yorke J.A."/>
            <person name="Yoshida K."/>
            <person name="Zdobnov E."/>
            <person name="Zhang P."/>
            <person name="Zhang Y."/>
            <person name="Zimin A.V."/>
            <person name="Baldwin J."/>
            <person name="Abdouelleil A."/>
            <person name="Abdulkadir J."/>
            <person name="Abebe A."/>
            <person name="Abera B."/>
            <person name="Abreu J."/>
            <person name="Acer S.C."/>
            <person name="Aftuck L."/>
            <person name="Alexander A."/>
            <person name="An P."/>
            <person name="Anderson E."/>
            <person name="Anderson S."/>
            <person name="Arachi H."/>
            <person name="Azer M."/>
            <person name="Bachantsang P."/>
            <person name="Barry A."/>
            <person name="Bayul T."/>
            <person name="Berlin A."/>
            <person name="Bessette D."/>
            <person name="Bloom T."/>
            <person name="Blye J."/>
            <person name="Boguslavskiy L."/>
            <person name="Bonnet C."/>
            <person name="Boukhgalter B."/>
            <person name="Bourzgui I."/>
            <person name="Brown A."/>
            <person name="Cahill P."/>
            <person name="Channer S."/>
            <person name="Cheshatsang Y."/>
            <person name="Chuda L."/>
            <person name="Citroen M."/>
            <person name="Collymore A."/>
            <person name="Cooke P."/>
            <person name="Costello M."/>
            <person name="D'Aco K."/>
            <person name="Daza R."/>
            <person name="De Haan G."/>
            <person name="DeGray S."/>
            <person name="DeMaso C."/>
            <person name="Dhargay N."/>
            <person name="Dooley K."/>
            <person name="Dooley E."/>
            <person name="Doricent M."/>
            <person name="Dorje P."/>
            <person name="Dorjee K."/>
            <person name="Dupes A."/>
            <person name="Elong R."/>
            <person name="Falk J."/>
            <person name="Farina A."/>
            <person name="Faro S."/>
            <person name="Ferguson D."/>
            <person name="Fisher S."/>
            <person name="Foley C.D."/>
            <person name="Franke A."/>
            <person name="Friedrich D."/>
            <person name="Gadbois L."/>
            <person name="Gearin G."/>
            <person name="Gearin C.R."/>
            <person name="Giannoukos G."/>
            <person name="Goode T."/>
            <person name="Graham J."/>
            <person name="Grandbois E."/>
            <person name="Grewal S."/>
            <person name="Gyaltsen K."/>
            <person name="Hafez N."/>
            <person name="Hagos B."/>
            <person name="Hall J."/>
            <person name="Henson C."/>
            <person name="Hollinger A."/>
            <person name="Honan T."/>
            <person name="Huard M.D."/>
            <person name="Hughes L."/>
            <person name="Hurhula B."/>
            <person name="Husby M.E."/>
            <person name="Kamat A."/>
            <person name="Kanga B."/>
            <person name="Kashin S."/>
            <person name="Khazanovich D."/>
            <person name="Kisner P."/>
            <person name="Lance K."/>
            <person name="Lara M."/>
            <person name="Lee W."/>
            <person name="Lennon N."/>
            <person name="Letendre F."/>
            <person name="LeVine R."/>
            <person name="Lipovsky A."/>
            <person name="Liu X."/>
            <person name="Liu J."/>
            <person name="Liu S."/>
            <person name="Lokyitsang T."/>
            <person name="Lokyitsang Y."/>
            <person name="Lubonja R."/>
            <person name="Lui A."/>
            <person name="MacDonald P."/>
            <person name="Magnisalis V."/>
            <person name="Maru K."/>
            <person name="Matthews C."/>
            <person name="McCusker W."/>
            <person name="McDonough S."/>
            <person name="Mehta T."/>
            <person name="Meldrim J."/>
            <person name="Meneus L."/>
            <person name="Mihai O."/>
            <person name="Mihalev A."/>
            <person name="Mihova T."/>
            <person name="Mittelman R."/>
            <person name="Mlenga V."/>
            <person name="Montmayeur A."/>
            <person name="Mulrain L."/>
            <person name="Navidi A."/>
            <person name="Naylor J."/>
            <person name="Negash T."/>
            <person name="Nguyen T."/>
            <person name="Nguyen N."/>
            <person name="Nicol R."/>
            <person name="Norbu C."/>
            <person name="Norbu N."/>
            <person name="Novod N."/>
            <person name="O'Neill B."/>
            <person name="Osman S."/>
            <person name="Markiewicz E."/>
            <person name="Oyono O.L."/>
            <person name="Patti C."/>
            <person name="Phunkhang P."/>
            <person name="Pierre F."/>
            <person name="Priest M."/>
            <person name="Raghuraman S."/>
            <person name="Rege F."/>
            <person name="Reyes R."/>
            <person name="Rise C."/>
            <person name="Rogov P."/>
            <person name="Ross K."/>
            <person name="Ryan E."/>
            <person name="Settipalli S."/>
            <person name="Shea T."/>
            <person name="Sherpa N."/>
            <person name="Shi L."/>
            <person name="Shih D."/>
            <person name="Sparrow T."/>
            <person name="Spaulding J."/>
            <person name="Stalker J."/>
            <person name="Stange-Thomann N."/>
            <person name="Stavropoulos S."/>
            <person name="Stone C."/>
            <person name="Strader C."/>
            <person name="Tesfaye S."/>
            <person name="Thomson T."/>
            <person name="Thoulutsang Y."/>
            <person name="Thoulutsang D."/>
            <person name="Topham K."/>
            <person name="Topping I."/>
            <person name="Tsamla T."/>
            <person name="Vassiliev H."/>
            <person name="Vo A."/>
            <person name="Wangchuk T."/>
            <person name="Wangdi T."/>
            <person name="Weiand M."/>
            <person name="Wilkinson J."/>
            <person name="Wilson A."/>
            <person name="Yadav S."/>
            <person name="Young G."/>
            <person name="Yu Q."/>
            <person name="Zembek L."/>
            <person name="Zhong D."/>
            <person name="Zimmer A."/>
            <person name="Zwirko Z."/>
            <person name="Jaffe D.B."/>
            <person name="Alvarez P."/>
            <person name="Brockman W."/>
            <person name="Butler J."/>
            <person name="Chin C."/>
            <person name="Gnerre S."/>
            <person name="Grabherr M."/>
            <person name="Kleber M."/>
            <person name="Mauceli E."/>
            <person name="MacCallum I."/>
        </authorList>
    </citation>
    <scope>NUCLEOTIDE SEQUENCE [LARGE SCALE GENOMIC DNA]</scope>
    <source>
        <strain evidence="3">Tucson 14024-0371.13</strain>
    </source>
</reference>
<dbReference type="InterPro" id="IPR001254">
    <property type="entry name" value="Trypsin_dom"/>
</dbReference>
<dbReference type="PROSITE" id="PS00135">
    <property type="entry name" value="TRYPSIN_SER"/>
    <property type="match status" value="1"/>
</dbReference>
<dbReference type="Gene3D" id="2.40.10.10">
    <property type="entry name" value="Trypsin-like serine proteases"/>
    <property type="match status" value="1"/>
</dbReference>
<dbReference type="InterPro" id="IPR033116">
    <property type="entry name" value="TRYPSIN_SER"/>
</dbReference>
<dbReference type="GO" id="GO:0004252">
    <property type="term" value="F:serine-type endopeptidase activity"/>
    <property type="evidence" value="ECO:0007669"/>
    <property type="project" value="InterPro"/>
</dbReference>